<dbReference type="Gene3D" id="3.40.50.300">
    <property type="entry name" value="P-loop containing nucleotide triphosphate hydrolases"/>
    <property type="match status" value="1"/>
</dbReference>
<protein>
    <recommendedName>
        <fullName evidence="2">non-specific protein-tyrosine kinase</fullName>
        <ecNumber evidence="2">2.7.10.2</ecNumber>
    </recommendedName>
</protein>
<evidence type="ECO:0000256" key="6">
    <source>
        <dbReference type="ARBA" id="ARBA00022840"/>
    </source>
</evidence>
<evidence type="ECO:0000256" key="4">
    <source>
        <dbReference type="ARBA" id="ARBA00022741"/>
    </source>
</evidence>
<keyword evidence="3 10" id="KW-0808">Transferase</keyword>
<dbReference type="SUPFAM" id="SSF52540">
    <property type="entry name" value="P-loop containing nucleoside triphosphate hydrolases"/>
    <property type="match status" value="1"/>
</dbReference>
<dbReference type="PANTHER" id="PTHR32309">
    <property type="entry name" value="TYROSINE-PROTEIN KINASE"/>
    <property type="match status" value="1"/>
</dbReference>
<dbReference type="CDD" id="cd05387">
    <property type="entry name" value="BY-kinase"/>
    <property type="match status" value="1"/>
</dbReference>
<evidence type="ECO:0000259" key="9">
    <source>
        <dbReference type="Pfam" id="PF13614"/>
    </source>
</evidence>
<dbReference type="OrthoDB" id="9775724at2"/>
<evidence type="ECO:0000313" key="11">
    <source>
        <dbReference type="Proteomes" id="UP000002383"/>
    </source>
</evidence>
<evidence type="ECO:0000256" key="1">
    <source>
        <dbReference type="ARBA" id="ARBA00007316"/>
    </source>
</evidence>
<evidence type="ECO:0000313" key="10">
    <source>
        <dbReference type="EMBL" id="ACL73468.1"/>
    </source>
</evidence>
<dbReference type="EC" id="2.7.10.2" evidence="2"/>
<name>B8GVC2_THISH</name>
<dbReference type="STRING" id="396588.Tgr7_2390"/>
<keyword evidence="6" id="KW-0067">ATP-binding</keyword>
<dbReference type="NCBIfam" id="TIGR03018">
    <property type="entry name" value="pepcterm_TyrKin"/>
    <property type="match status" value="1"/>
</dbReference>
<dbReference type="InterPro" id="IPR005702">
    <property type="entry name" value="Wzc-like_C"/>
</dbReference>
<dbReference type="PANTHER" id="PTHR32309:SF13">
    <property type="entry name" value="FERRIC ENTEROBACTIN TRANSPORT PROTEIN FEPE"/>
    <property type="match status" value="1"/>
</dbReference>
<keyword evidence="4" id="KW-0547">Nucleotide-binding</keyword>
<dbReference type="InterPro" id="IPR050445">
    <property type="entry name" value="Bact_polysacc_biosynth/exp"/>
</dbReference>
<dbReference type="GO" id="GO:0005886">
    <property type="term" value="C:plasma membrane"/>
    <property type="evidence" value="ECO:0007669"/>
    <property type="project" value="TreeGrafter"/>
</dbReference>
<dbReference type="KEGG" id="tgr:Tgr7_2390"/>
<organism evidence="10 11">
    <name type="scientific">Thioalkalivibrio sulfidiphilus (strain HL-EbGR7)</name>
    <dbReference type="NCBI Taxonomy" id="396588"/>
    <lineage>
        <taxon>Bacteria</taxon>
        <taxon>Pseudomonadati</taxon>
        <taxon>Pseudomonadota</taxon>
        <taxon>Gammaproteobacteria</taxon>
        <taxon>Chromatiales</taxon>
        <taxon>Ectothiorhodospiraceae</taxon>
        <taxon>Thioalkalivibrio</taxon>
    </lineage>
</organism>
<dbReference type="eggNOG" id="COG0489">
    <property type="taxonomic scope" value="Bacteria"/>
</dbReference>
<dbReference type="AlphaFoldDB" id="B8GVC2"/>
<dbReference type="RefSeq" id="WP_012638943.1">
    <property type="nucleotide sequence ID" value="NC_011901.1"/>
</dbReference>
<dbReference type="GO" id="GO:0005524">
    <property type="term" value="F:ATP binding"/>
    <property type="evidence" value="ECO:0007669"/>
    <property type="project" value="UniProtKB-KW"/>
</dbReference>
<dbReference type="GO" id="GO:0004715">
    <property type="term" value="F:non-membrane spanning protein tyrosine kinase activity"/>
    <property type="evidence" value="ECO:0007669"/>
    <property type="project" value="UniProtKB-EC"/>
</dbReference>
<keyword evidence="7 10" id="KW-0829">Tyrosine-protein kinase</keyword>
<evidence type="ECO:0000256" key="7">
    <source>
        <dbReference type="ARBA" id="ARBA00023137"/>
    </source>
</evidence>
<evidence type="ECO:0000256" key="5">
    <source>
        <dbReference type="ARBA" id="ARBA00022777"/>
    </source>
</evidence>
<accession>B8GVC2</accession>
<comment type="similarity">
    <text evidence="1">Belongs to the CpsD/CapB family.</text>
</comment>
<dbReference type="Pfam" id="PF13614">
    <property type="entry name" value="AAA_31"/>
    <property type="match status" value="1"/>
</dbReference>
<evidence type="ECO:0000256" key="8">
    <source>
        <dbReference type="ARBA" id="ARBA00051245"/>
    </source>
</evidence>
<dbReference type="InterPro" id="IPR027417">
    <property type="entry name" value="P-loop_NTPase"/>
</dbReference>
<dbReference type="InterPro" id="IPR025669">
    <property type="entry name" value="AAA_dom"/>
</dbReference>
<gene>
    <name evidence="10" type="ordered locus">Tgr7_2390</name>
</gene>
<sequence length="284" mass="30960">MDIFERAVNNAGDAVSPRVAKPVKLPLAREQEANDRQGVECRIDLESLHKSGYLTPGRTQTRQAEEYRLLKRPVLMNAFGKGSELIERGNLVAVTSALPGDGKTFTSLNLAMSISQEQDRTVLLIDADLSKRSLSHLLGLDQAKGLIDVLKGDDVSLSDVINRTNIPKLRVIPAGSPSPDVTELMASEQMESLMAELAARYDDRIILLDTPPLLSTSQAQILTHLVGQTLMVVREGKTPQSAIDEALDMLEENDVVGMVLNYCGRSKGSSYYGGYYGGSEDREG</sequence>
<reference evidence="10 11" key="1">
    <citation type="journal article" date="2011" name="Stand. Genomic Sci.">
        <title>Complete genome sequence of 'Thioalkalivibrio sulfidophilus' HL-EbGr7.</title>
        <authorList>
            <person name="Muyzer G."/>
            <person name="Sorokin D.Y."/>
            <person name="Mavromatis K."/>
            <person name="Lapidus A."/>
            <person name="Clum A."/>
            <person name="Ivanova N."/>
            <person name="Pati A."/>
            <person name="d'Haeseleer P."/>
            <person name="Woyke T."/>
            <person name="Kyrpides N.C."/>
        </authorList>
    </citation>
    <scope>NUCLEOTIDE SEQUENCE [LARGE SCALE GENOMIC DNA]</scope>
    <source>
        <strain evidence="10 11">HL-EbGR7</strain>
    </source>
</reference>
<dbReference type="EMBL" id="CP001339">
    <property type="protein sequence ID" value="ACL73468.1"/>
    <property type="molecule type" value="Genomic_DNA"/>
</dbReference>
<comment type="catalytic activity">
    <reaction evidence="8">
        <text>L-tyrosyl-[protein] + ATP = O-phospho-L-tyrosyl-[protein] + ADP + H(+)</text>
        <dbReference type="Rhea" id="RHEA:10596"/>
        <dbReference type="Rhea" id="RHEA-COMP:10136"/>
        <dbReference type="Rhea" id="RHEA-COMP:20101"/>
        <dbReference type="ChEBI" id="CHEBI:15378"/>
        <dbReference type="ChEBI" id="CHEBI:30616"/>
        <dbReference type="ChEBI" id="CHEBI:46858"/>
        <dbReference type="ChEBI" id="CHEBI:61978"/>
        <dbReference type="ChEBI" id="CHEBI:456216"/>
        <dbReference type="EC" id="2.7.10.2"/>
    </reaction>
</comment>
<keyword evidence="11" id="KW-1185">Reference proteome</keyword>
<proteinExistence type="inferred from homology"/>
<evidence type="ECO:0000256" key="2">
    <source>
        <dbReference type="ARBA" id="ARBA00011903"/>
    </source>
</evidence>
<dbReference type="Proteomes" id="UP000002383">
    <property type="component" value="Chromosome"/>
</dbReference>
<dbReference type="NCBIfam" id="TIGR01007">
    <property type="entry name" value="eps_fam"/>
    <property type="match status" value="1"/>
</dbReference>
<evidence type="ECO:0000256" key="3">
    <source>
        <dbReference type="ARBA" id="ARBA00022679"/>
    </source>
</evidence>
<keyword evidence="5 10" id="KW-0418">Kinase</keyword>
<dbReference type="HOGENOM" id="CLU_052027_1_0_6"/>
<feature type="domain" description="AAA" evidence="9">
    <location>
        <begin position="92"/>
        <end position="223"/>
    </location>
</feature>